<dbReference type="STRING" id="1548547.BA177_12255"/>
<keyword evidence="1" id="KW-0472">Membrane</keyword>
<dbReference type="Proteomes" id="UP000092695">
    <property type="component" value="Chromosome"/>
</dbReference>
<organism evidence="2 3">
    <name type="scientific">Woeseia oceani</name>
    <dbReference type="NCBI Taxonomy" id="1548547"/>
    <lineage>
        <taxon>Bacteria</taxon>
        <taxon>Pseudomonadati</taxon>
        <taxon>Pseudomonadota</taxon>
        <taxon>Gammaproteobacteria</taxon>
        <taxon>Woeseiales</taxon>
        <taxon>Woeseiaceae</taxon>
        <taxon>Woeseia</taxon>
    </lineage>
</organism>
<reference evidence="2 3" key="1">
    <citation type="submission" date="2016-06" db="EMBL/GenBank/DDBJ databases">
        <title>Complete genome sequence of a deep-branching marine Gamma Proteobacterium Woeseia oceani type strain XK5.</title>
        <authorList>
            <person name="Mu D."/>
            <person name="Du Z."/>
        </authorList>
    </citation>
    <scope>NUCLEOTIDE SEQUENCE [LARGE SCALE GENOMIC DNA]</scope>
    <source>
        <strain evidence="2 3">XK5</strain>
    </source>
</reference>
<name>A0A193LHK0_9GAMM</name>
<proteinExistence type="predicted"/>
<dbReference type="KEGG" id="woc:BA177_12255"/>
<dbReference type="EMBL" id="CP016268">
    <property type="protein sequence ID" value="ANO51869.1"/>
    <property type="molecule type" value="Genomic_DNA"/>
</dbReference>
<accession>A0A193LHK0</accession>
<evidence type="ECO:0000313" key="2">
    <source>
        <dbReference type="EMBL" id="ANO51869.1"/>
    </source>
</evidence>
<keyword evidence="3" id="KW-1185">Reference proteome</keyword>
<dbReference type="RefSeq" id="WP_068616598.1">
    <property type="nucleotide sequence ID" value="NZ_CP016268.1"/>
</dbReference>
<evidence type="ECO:0000313" key="3">
    <source>
        <dbReference type="Proteomes" id="UP000092695"/>
    </source>
</evidence>
<keyword evidence="1" id="KW-1133">Transmembrane helix</keyword>
<feature type="transmembrane region" description="Helical" evidence="1">
    <location>
        <begin position="13"/>
        <end position="35"/>
    </location>
</feature>
<sequence>MAQQDLPPQGRRIALYSAGGAFGGTLLAMLIFWLLSGGFCCDENRVSMQKSAISMESTLNTAHQKLHS</sequence>
<gene>
    <name evidence="2" type="ORF">BA177_12255</name>
</gene>
<keyword evidence="1" id="KW-0812">Transmembrane</keyword>
<protein>
    <submittedName>
        <fullName evidence="2">Uncharacterized protein</fullName>
    </submittedName>
</protein>
<dbReference type="AlphaFoldDB" id="A0A193LHK0"/>
<evidence type="ECO:0000256" key="1">
    <source>
        <dbReference type="SAM" id="Phobius"/>
    </source>
</evidence>